<dbReference type="GO" id="GO:0046872">
    <property type="term" value="F:metal ion binding"/>
    <property type="evidence" value="ECO:0007669"/>
    <property type="project" value="UniProtKB-UniRule"/>
</dbReference>
<dbReference type="PROSITE" id="PS00191">
    <property type="entry name" value="CYTOCHROME_B5_1"/>
    <property type="match status" value="1"/>
</dbReference>
<dbReference type="SUPFAM" id="SSF55856">
    <property type="entry name" value="Cytochrome b5-like heme/steroid binding domain"/>
    <property type="match status" value="1"/>
</dbReference>
<dbReference type="GO" id="GO:0008482">
    <property type="term" value="F:sulfite oxidase activity"/>
    <property type="evidence" value="ECO:0007669"/>
    <property type="project" value="TreeGrafter"/>
</dbReference>
<comment type="similarity">
    <text evidence="4">Belongs to the cytochrome b5 family.</text>
</comment>
<dbReference type="EMBL" id="JAHQIW010000593">
    <property type="protein sequence ID" value="KAJ1348997.1"/>
    <property type="molecule type" value="Genomic_DNA"/>
</dbReference>
<dbReference type="AlphaFoldDB" id="A0AAD5MH96"/>
<keyword evidence="2 4" id="KW-0479">Metal-binding</keyword>
<feature type="domain" description="Cytochrome b5 heme-binding" evidence="6">
    <location>
        <begin position="86"/>
        <end position="164"/>
    </location>
</feature>
<dbReference type="SMART" id="SM01117">
    <property type="entry name" value="Cyt-b5"/>
    <property type="match status" value="1"/>
</dbReference>
<dbReference type="InterPro" id="IPR001199">
    <property type="entry name" value="Cyt_B5-like_heme/steroid-bd"/>
</dbReference>
<dbReference type="Gene3D" id="3.10.120.10">
    <property type="entry name" value="Cytochrome b5-like heme/steroid binding domain"/>
    <property type="match status" value="1"/>
</dbReference>
<dbReference type="InterPro" id="IPR036400">
    <property type="entry name" value="Cyt_B5-like_heme/steroid_sf"/>
</dbReference>
<dbReference type="InterPro" id="IPR018506">
    <property type="entry name" value="Cyt_B5_heme-BS"/>
</dbReference>
<evidence type="ECO:0000313" key="7">
    <source>
        <dbReference type="EMBL" id="KAJ1348997.1"/>
    </source>
</evidence>
<evidence type="ECO:0000313" key="8">
    <source>
        <dbReference type="Proteomes" id="UP001196413"/>
    </source>
</evidence>
<dbReference type="Pfam" id="PF00173">
    <property type="entry name" value="Cyt-b5"/>
    <property type="match status" value="1"/>
</dbReference>
<evidence type="ECO:0000256" key="5">
    <source>
        <dbReference type="SAM" id="MobiDB-lite"/>
    </source>
</evidence>
<evidence type="ECO:0000259" key="6">
    <source>
        <dbReference type="PROSITE" id="PS50255"/>
    </source>
</evidence>
<dbReference type="FunFam" id="3.10.120.10:FF:000007">
    <property type="entry name" value="Sulfite oxidase, mitochondrial"/>
    <property type="match status" value="1"/>
</dbReference>
<feature type="region of interest" description="Disordered" evidence="5">
    <location>
        <begin position="73"/>
        <end position="94"/>
    </location>
</feature>
<keyword evidence="8" id="KW-1185">Reference proteome</keyword>
<proteinExistence type="inferred from homology"/>
<feature type="compositionally biased region" description="Basic and acidic residues" evidence="5">
    <location>
        <begin position="80"/>
        <end position="94"/>
    </location>
</feature>
<evidence type="ECO:0000256" key="2">
    <source>
        <dbReference type="ARBA" id="ARBA00022723"/>
    </source>
</evidence>
<evidence type="ECO:0000256" key="4">
    <source>
        <dbReference type="RuleBase" id="RU362121"/>
    </source>
</evidence>
<dbReference type="GO" id="GO:0020037">
    <property type="term" value="F:heme binding"/>
    <property type="evidence" value="ECO:0007669"/>
    <property type="project" value="UniProtKB-UniRule"/>
</dbReference>
<protein>
    <recommendedName>
        <fullName evidence="6">Cytochrome b5 heme-binding domain-containing protein</fullName>
    </recommendedName>
</protein>
<dbReference type="Proteomes" id="UP001196413">
    <property type="component" value="Unassembled WGS sequence"/>
</dbReference>
<keyword evidence="1 4" id="KW-0349">Heme</keyword>
<accession>A0AAD5MH96</accession>
<name>A0AAD5MH96_PARTN</name>
<dbReference type="InterPro" id="IPR036374">
    <property type="entry name" value="OxRdtase_Mopterin-bd_sf"/>
</dbReference>
<organism evidence="7 8">
    <name type="scientific">Parelaphostrongylus tenuis</name>
    <name type="common">Meningeal worm</name>
    <dbReference type="NCBI Taxonomy" id="148309"/>
    <lineage>
        <taxon>Eukaryota</taxon>
        <taxon>Metazoa</taxon>
        <taxon>Ecdysozoa</taxon>
        <taxon>Nematoda</taxon>
        <taxon>Chromadorea</taxon>
        <taxon>Rhabditida</taxon>
        <taxon>Rhabditina</taxon>
        <taxon>Rhabditomorpha</taxon>
        <taxon>Strongyloidea</taxon>
        <taxon>Metastrongylidae</taxon>
        <taxon>Parelaphostrongylus</taxon>
    </lineage>
</organism>
<dbReference type="GO" id="GO:0005739">
    <property type="term" value="C:mitochondrion"/>
    <property type="evidence" value="ECO:0007669"/>
    <property type="project" value="TreeGrafter"/>
</dbReference>
<gene>
    <name evidence="7" type="ORF">KIN20_004417</name>
</gene>
<keyword evidence="3 4" id="KW-0408">Iron</keyword>
<dbReference type="Gene3D" id="3.90.420.10">
    <property type="entry name" value="Oxidoreductase, molybdopterin-binding domain"/>
    <property type="match status" value="1"/>
</dbReference>
<dbReference type="SUPFAM" id="SSF56524">
    <property type="entry name" value="Oxidoreductase molybdopterin-binding domain"/>
    <property type="match status" value="1"/>
</dbReference>
<dbReference type="PANTHER" id="PTHR19372">
    <property type="entry name" value="SULFITE REDUCTASE"/>
    <property type="match status" value="1"/>
</dbReference>
<reference evidence="7" key="1">
    <citation type="submission" date="2021-06" db="EMBL/GenBank/DDBJ databases">
        <title>Parelaphostrongylus tenuis whole genome reference sequence.</title>
        <authorList>
            <person name="Garwood T.J."/>
            <person name="Larsen P.A."/>
            <person name="Fountain-Jones N.M."/>
            <person name="Garbe J.R."/>
            <person name="Macchietto M.G."/>
            <person name="Kania S.A."/>
            <person name="Gerhold R.W."/>
            <person name="Richards J.E."/>
            <person name="Wolf T.M."/>
        </authorList>
    </citation>
    <scope>NUCLEOTIDE SEQUENCE</scope>
    <source>
        <strain evidence="7">MNPRO001-30</strain>
        <tissue evidence="7">Meninges</tissue>
    </source>
</reference>
<sequence length="227" mass="25295">MLPSLSRLSTRTAQQSPKLLIIVRRKHNWNSGTRQTSKGCHILGTVAATTSCALGLLATDHLRVRFAYADAPPNEADLTPPKRNDLPTFKKDDVKKHGKDSERIWVTYKEGVYDVTDFVASHPGGDRILMAAGGSVEPFWALYAQHKTKEVMEILEELRIGSLDPKDMEAAEQVDESDPFSKDPKRHPALIVNQQRPFNAETPPALLMDSFRTPNDLFFHSKSSASS</sequence>
<dbReference type="GO" id="GO:0006790">
    <property type="term" value="P:sulfur compound metabolic process"/>
    <property type="evidence" value="ECO:0007669"/>
    <property type="project" value="TreeGrafter"/>
</dbReference>
<dbReference type="GO" id="GO:0043546">
    <property type="term" value="F:molybdopterin cofactor binding"/>
    <property type="evidence" value="ECO:0007669"/>
    <property type="project" value="TreeGrafter"/>
</dbReference>
<comment type="caution">
    <text evidence="7">The sequence shown here is derived from an EMBL/GenBank/DDBJ whole genome shotgun (WGS) entry which is preliminary data.</text>
</comment>
<evidence type="ECO:0000256" key="3">
    <source>
        <dbReference type="ARBA" id="ARBA00023004"/>
    </source>
</evidence>
<dbReference type="PANTHER" id="PTHR19372:SF7">
    <property type="entry name" value="SULFITE OXIDASE, MITOCHONDRIAL"/>
    <property type="match status" value="1"/>
</dbReference>
<dbReference type="PRINTS" id="PR00363">
    <property type="entry name" value="CYTOCHROMEB5"/>
</dbReference>
<dbReference type="PROSITE" id="PS50255">
    <property type="entry name" value="CYTOCHROME_B5_2"/>
    <property type="match status" value="1"/>
</dbReference>
<evidence type="ECO:0000256" key="1">
    <source>
        <dbReference type="ARBA" id="ARBA00022617"/>
    </source>
</evidence>